<evidence type="ECO:0000256" key="2">
    <source>
        <dbReference type="ARBA" id="ARBA00022884"/>
    </source>
</evidence>
<dbReference type="InterPro" id="IPR010156">
    <property type="entry name" value="CRISPR-assoc_prot_Cas6"/>
</dbReference>
<dbReference type="PANTHER" id="PTHR36984">
    <property type="entry name" value="CRISPR-ASSOCIATED ENDORIBONUCLEASE CAS6 1"/>
    <property type="match status" value="1"/>
</dbReference>
<gene>
    <name evidence="8" type="ORF">SAMN02745133_02286</name>
</gene>
<name>A0A1M5AGX1_9FIRM</name>
<evidence type="ECO:0000256" key="5">
    <source>
        <dbReference type="PIRSR" id="PIRSR005054-1"/>
    </source>
</evidence>
<feature type="active site" description="Proton acceptor" evidence="6">
    <location>
        <position position="28"/>
    </location>
</feature>
<dbReference type="Gene3D" id="3.30.70.1900">
    <property type="match status" value="1"/>
</dbReference>
<dbReference type="STRING" id="1121429.SAMN02745133_02286"/>
<feature type="site" description="Transition state stabilizer" evidence="5">
    <location>
        <position position="53"/>
    </location>
</feature>
<keyword evidence="3" id="KW-0051">Antiviral defense</keyword>
<keyword evidence="2" id="KW-0694">RNA-binding</keyword>
<dbReference type="Proteomes" id="UP000184148">
    <property type="component" value="Unassembled WGS sequence"/>
</dbReference>
<dbReference type="EMBL" id="FQUY01000017">
    <property type="protein sequence ID" value="SHF29519.1"/>
    <property type="molecule type" value="Genomic_DNA"/>
</dbReference>
<protein>
    <recommendedName>
        <fullName evidence="4">CRISPR-associated endoribonuclease</fullName>
    </recommendedName>
</protein>
<reference evidence="9" key="1">
    <citation type="submission" date="2016-11" db="EMBL/GenBank/DDBJ databases">
        <authorList>
            <person name="Varghese N."/>
            <person name="Submissions S."/>
        </authorList>
    </citation>
    <scope>NUCLEOTIDE SEQUENCE [LARGE SCALE GENOMIC DNA]</scope>
    <source>
        <strain evidence="9">DSM 12395</strain>
    </source>
</reference>
<dbReference type="RefSeq" id="WP_073239521.1">
    <property type="nucleotide sequence ID" value="NZ_FQUY01000017.1"/>
</dbReference>
<evidence type="ECO:0000256" key="4">
    <source>
        <dbReference type="PIRNR" id="PIRNR005054"/>
    </source>
</evidence>
<feature type="active site" description="Proton donor" evidence="6">
    <location>
        <position position="41"/>
    </location>
</feature>
<dbReference type="NCBIfam" id="TIGR01877">
    <property type="entry name" value="cas_cas6"/>
    <property type="match status" value="1"/>
</dbReference>
<feature type="domain" description="CRISPR associated protein Cas6 C-terminal" evidence="7">
    <location>
        <begin position="121"/>
        <end position="246"/>
    </location>
</feature>
<dbReference type="InterPro" id="IPR049435">
    <property type="entry name" value="Cas_Cas6_C"/>
</dbReference>
<evidence type="ECO:0000256" key="1">
    <source>
        <dbReference type="ARBA" id="ARBA00005937"/>
    </source>
</evidence>
<evidence type="ECO:0000313" key="9">
    <source>
        <dbReference type="Proteomes" id="UP000184148"/>
    </source>
</evidence>
<dbReference type="Gene3D" id="3.30.70.1890">
    <property type="match status" value="1"/>
</dbReference>
<proteinExistence type="inferred from homology"/>
<comment type="function">
    <text evidence="4">CRISPR (clustered regularly interspaced short palindromic repeat), is an adaptive immune system that provides protection against mobile genetic elements (viruses, transposable elements and conjugative plasmids). CRISPR clusters contain sequences complementary to antecedent mobile elements and target invading nucleic acids. CRISPR clusters are transcribed and processed into CRISPR RNA (crRNA).</text>
</comment>
<dbReference type="GO" id="GO:0003723">
    <property type="term" value="F:RNA binding"/>
    <property type="evidence" value="ECO:0007669"/>
    <property type="project" value="UniProtKB-KW"/>
</dbReference>
<dbReference type="CDD" id="cd21140">
    <property type="entry name" value="Cas6_I-like"/>
    <property type="match status" value="1"/>
</dbReference>
<dbReference type="AlphaFoldDB" id="A0A1M5AGX1"/>
<evidence type="ECO:0000259" key="7">
    <source>
        <dbReference type="Pfam" id="PF01881"/>
    </source>
</evidence>
<dbReference type="PANTHER" id="PTHR36984:SF1">
    <property type="entry name" value="CRISPR-ASSOCIATED ENDORIBONUCLEASE CAS6 1"/>
    <property type="match status" value="1"/>
</dbReference>
<evidence type="ECO:0000256" key="6">
    <source>
        <dbReference type="PIRSR" id="PIRSR005054-50"/>
    </source>
</evidence>
<comment type="similarity">
    <text evidence="1 4">Belongs to the CRISPR-associated protein Cas6/Cse3/CasE family.</text>
</comment>
<organism evidence="8 9">
    <name type="scientific">Desulforamulus putei DSM 12395</name>
    <dbReference type="NCBI Taxonomy" id="1121429"/>
    <lineage>
        <taxon>Bacteria</taxon>
        <taxon>Bacillati</taxon>
        <taxon>Bacillota</taxon>
        <taxon>Clostridia</taxon>
        <taxon>Eubacteriales</taxon>
        <taxon>Peptococcaceae</taxon>
        <taxon>Desulforamulus</taxon>
    </lineage>
</organism>
<dbReference type="GO" id="GO:0051607">
    <property type="term" value="P:defense response to virus"/>
    <property type="evidence" value="ECO:0007669"/>
    <property type="project" value="UniProtKB-KW"/>
</dbReference>
<dbReference type="Pfam" id="PF21350">
    <property type="entry name" value="Cas6_I-A"/>
    <property type="match status" value="1"/>
</dbReference>
<evidence type="ECO:0000313" key="8">
    <source>
        <dbReference type="EMBL" id="SHF29519.1"/>
    </source>
</evidence>
<dbReference type="OrthoDB" id="9797488at2"/>
<evidence type="ECO:0000256" key="3">
    <source>
        <dbReference type="ARBA" id="ARBA00023118"/>
    </source>
</evidence>
<sequence>MRLKLSFYSHKPIIVPTNYHQQIQGLIYRLMTNEAMQKFLHDRGFNYGKRTFKMFCFSRLLGRSSYDKNTRQIIFKSPVYLFISSPWIEFLQNLLFGLMTQKSILLGSNPLEITEVKMENPPDFDESQTYNIKMLSPVTIYSTLINKEGGKKTYYYSPTEREFESLIRQNLVKKAQAFYNEDWSQLSFSIKLLGCLEPGQQKIIIYKGSVIKGWMSRFVLQGHPRMLKLAYGAGLGGKNSQGLGMFCLDNKITGGEKSDFRS</sequence>
<accession>A0A1M5AGX1</accession>
<dbReference type="GO" id="GO:0016788">
    <property type="term" value="F:hydrolase activity, acting on ester bonds"/>
    <property type="evidence" value="ECO:0007669"/>
    <property type="project" value="InterPro"/>
</dbReference>
<dbReference type="Pfam" id="PF01881">
    <property type="entry name" value="Cas_Cas6_C"/>
    <property type="match status" value="1"/>
</dbReference>
<keyword evidence="9" id="KW-1185">Reference proteome</keyword>
<dbReference type="PIRSF" id="PIRSF005054">
    <property type="entry name" value="PF1131"/>
    <property type="match status" value="1"/>
</dbReference>
<dbReference type="InterPro" id="IPR045747">
    <property type="entry name" value="CRISPR-assoc_prot_Cas6_N_sf"/>
</dbReference>